<evidence type="ECO:0000256" key="2">
    <source>
        <dbReference type="ARBA" id="ARBA00008066"/>
    </source>
</evidence>
<feature type="transmembrane region" description="Helical" evidence="6">
    <location>
        <begin position="115"/>
        <end position="137"/>
    </location>
</feature>
<proteinExistence type="inferred from homology"/>
<dbReference type="GeneID" id="30023373"/>
<comment type="caution">
    <text evidence="8">The sequence shown here is derived from an EMBL/GenBank/DDBJ whole genome shotgun (WGS) entry which is preliminary data.</text>
</comment>
<dbReference type="InterPro" id="IPR013057">
    <property type="entry name" value="AA_transpt_TM"/>
</dbReference>
<evidence type="ECO:0000313" key="9">
    <source>
        <dbReference type="Proteomes" id="UP000076744"/>
    </source>
</evidence>
<sequence>MNVDPEDMQVVQMIETRLNDAVFGEMGEKGPNFRNVGWIGTTALMMKTQIGLGVLALPSVFDSVGLIPGVILLCAVAGVTTWSDYMVGVFKVKHRAVYGVDDVGQLIFGRVGKEVLAIAFMGLYVMSAGSAMLSLSICFNSISDHGACTAVFVAAAFILVFVLSSVRTLDRVGWLALIGVIGIITAVFTVTIAVGVQTQPESAPHDVEWKSDYKLFGNPTFSQGISAVSSLVFAFAGTGAFFPIVAEMRDPRLYPRALAVCQTLITVVYLVVGIVVYYYCGSYVASPALGSAGKTMKKIAYGIALPGLLASGILMAHVSSNAIPVFNGIVSLAGALFGTLLCFQPMGCMWLYDNWSRGKDAPTLRWRLMVGWSIFVIVSGTFLMIAGTYGAIVGIIDSHAANGGTSAWSCADNSNSS</sequence>
<keyword evidence="3 6" id="KW-0812">Transmembrane</keyword>
<dbReference type="STRING" id="1081104.A0A167PZN3"/>
<evidence type="ECO:0000256" key="3">
    <source>
        <dbReference type="ARBA" id="ARBA00022692"/>
    </source>
</evidence>
<keyword evidence="4 6" id="KW-1133">Transmembrane helix</keyword>
<evidence type="ECO:0000256" key="5">
    <source>
        <dbReference type="ARBA" id="ARBA00023136"/>
    </source>
</evidence>
<evidence type="ECO:0000256" key="1">
    <source>
        <dbReference type="ARBA" id="ARBA00004141"/>
    </source>
</evidence>
<feature type="transmembrane region" description="Helical" evidence="6">
    <location>
        <begin position="299"/>
        <end position="318"/>
    </location>
</feature>
<feature type="domain" description="Amino acid transporter transmembrane" evidence="7">
    <location>
        <begin position="36"/>
        <end position="311"/>
    </location>
</feature>
<dbReference type="PANTHER" id="PTHR22950:SF683">
    <property type="entry name" value="AMINO ACID TRANSPORTER (EUROFUNG)"/>
    <property type="match status" value="1"/>
</dbReference>
<dbReference type="GO" id="GO:0016020">
    <property type="term" value="C:membrane"/>
    <property type="evidence" value="ECO:0007669"/>
    <property type="project" value="UniProtKB-SubCell"/>
</dbReference>
<feature type="transmembrane region" description="Helical" evidence="6">
    <location>
        <begin position="257"/>
        <end position="279"/>
    </location>
</feature>
<name>A0A167PZN3_CORFA</name>
<feature type="transmembrane region" description="Helical" evidence="6">
    <location>
        <begin position="36"/>
        <end position="57"/>
    </location>
</feature>
<protein>
    <submittedName>
        <fullName evidence="8">Amino acid transporter, transmembrane</fullName>
    </submittedName>
</protein>
<dbReference type="Pfam" id="PF01490">
    <property type="entry name" value="Aa_trans"/>
    <property type="match status" value="1"/>
</dbReference>
<dbReference type="GO" id="GO:0015179">
    <property type="term" value="F:L-amino acid transmembrane transporter activity"/>
    <property type="evidence" value="ECO:0007669"/>
    <property type="project" value="TreeGrafter"/>
</dbReference>
<dbReference type="EMBL" id="AZHB01000020">
    <property type="protein sequence ID" value="OAA57160.1"/>
    <property type="molecule type" value="Genomic_DNA"/>
</dbReference>
<evidence type="ECO:0000313" key="8">
    <source>
        <dbReference type="EMBL" id="OAA57160.1"/>
    </source>
</evidence>
<feature type="transmembrane region" description="Helical" evidence="6">
    <location>
        <begin position="149"/>
        <end position="166"/>
    </location>
</feature>
<feature type="transmembrane region" description="Helical" evidence="6">
    <location>
        <begin position="372"/>
        <end position="396"/>
    </location>
</feature>
<feature type="transmembrane region" description="Helical" evidence="6">
    <location>
        <begin position="325"/>
        <end position="352"/>
    </location>
</feature>
<dbReference type="RefSeq" id="XP_018701962.1">
    <property type="nucleotide sequence ID" value="XM_018850685.1"/>
</dbReference>
<dbReference type="OrthoDB" id="40134at2759"/>
<feature type="transmembrane region" description="Helical" evidence="6">
    <location>
        <begin position="63"/>
        <end position="85"/>
    </location>
</feature>
<evidence type="ECO:0000259" key="7">
    <source>
        <dbReference type="Pfam" id="PF01490"/>
    </source>
</evidence>
<reference evidence="8 9" key="1">
    <citation type="journal article" date="2016" name="Genome Biol. Evol.">
        <title>Divergent and convergent evolution of fungal pathogenicity.</title>
        <authorList>
            <person name="Shang Y."/>
            <person name="Xiao G."/>
            <person name="Zheng P."/>
            <person name="Cen K."/>
            <person name="Zhan S."/>
            <person name="Wang C."/>
        </authorList>
    </citation>
    <scope>NUCLEOTIDE SEQUENCE [LARGE SCALE GENOMIC DNA]</scope>
    <source>
        <strain evidence="8 9">ARSEF 2679</strain>
    </source>
</reference>
<dbReference type="Gene3D" id="1.20.1740.10">
    <property type="entry name" value="Amino acid/polyamine transporter I"/>
    <property type="match status" value="1"/>
</dbReference>
<dbReference type="Proteomes" id="UP000076744">
    <property type="component" value="Unassembled WGS sequence"/>
</dbReference>
<feature type="transmembrane region" description="Helical" evidence="6">
    <location>
        <begin position="224"/>
        <end position="245"/>
    </location>
</feature>
<keyword evidence="5 6" id="KW-0472">Membrane</keyword>
<comment type="similarity">
    <text evidence="2">Belongs to the amino acid/polyamine transporter 2 family.</text>
</comment>
<keyword evidence="9" id="KW-1185">Reference proteome</keyword>
<dbReference type="AlphaFoldDB" id="A0A167PZN3"/>
<accession>A0A167PZN3</accession>
<feature type="transmembrane region" description="Helical" evidence="6">
    <location>
        <begin position="173"/>
        <end position="196"/>
    </location>
</feature>
<dbReference type="PANTHER" id="PTHR22950">
    <property type="entry name" value="AMINO ACID TRANSPORTER"/>
    <property type="match status" value="1"/>
</dbReference>
<evidence type="ECO:0000256" key="6">
    <source>
        <dbReference type="SAM" id="Phobius"/>
    </source>
</evidence>
<organism evidence="8 9">
    <name type="scientific">Cordyceps fumosorosea (strain ARSEF 2679)</name>
    <name type="common">Isaria fumosorosea</name>
    <dbReference type="NCBI Taxonomy" id="1081104"/>
    <lineage>
        <taxon>Eukaryota</taxon>
        <taxon>Fungi</taxon>
        <taxon>Dikarya</taxon>
        <taxon>Ascomycota</taxon>
        <taxon>Pezizomycotina</taxon>
        <taxon>Sordariomycetes</taxon>
        <taxon>Hypocreomycetidae</taxon>
        <taxon>Hypocreales</taxon>
        <taxon>Cordycipitaceae</taxon>
        <taxon>Cordyceps</taxon>
    </lineage>
</organism>
<comment type="subcellular location">
    <subcellularLocation>
        <location evidence="1">Membrane</location>
        <topology evidence="1">Multi-pass membrane protein</topology>
    </subcellularLocation>
</comment>
<gene>
    <name evidence="8" type="ORF">ISF_07081</name>
</gene>
<evidence type="ECO:0000256" key="4">
    <source>
        <dbReference type="ARBA" id="ARBA00022989"/>
    </source>
</evidence>